<dbReference type="EMBL" id="LK031773">
    <property type="protein sequence ID" value="CDR35293.1"/>
    <property type="molecule type" value="Genomic_DNA"/>
</dbReference>
<dbReference type="GO" id="GO:0006355">
    <property type="term" value="P:regulation of DNA-templated transcription"/>
    <property type="evidence" value="ECO:0007669"/>
    <property type="project" value="InterPro"/>
</dbReference>
<evidence type="ECO:0000313" key="1">
    <source>
        <dbReference type="EMBL" id="CDR35293.1"/>
    </source>
</evidence>
<organism evidence="1">
    <name type="scientific">Candidatus Criblamydia sequanensis CRIB-18</name>
    <dbReference type="NCBI Taxonomy" id="1437425"/>
    <lineage>
        <taxon>Bacteria</taxon>
        <taxon>Pseudomonadati</taxon>
        <taxon>Chlamydiota</taxon>
        <taxon>Chlamydiia</taxon>
        <taxon>Parachlamydiales</taxon>
        <taxon>Candidatus Criblamydiaceae</taxon>
        <taxon>Candidatus Criblamydia</taxon>
    </lineage>
</organism>
<geneLocation type="plasmid" evidence="1">
    <name>1</name>
</geneLocation>
<reference evidence="1" key="2">
    <citation type="submission" date="2014-09" db="EMBL/GenBank/DDBJ databases">
        <title>Criblamydia sequanensis harbors a mega-plasmid encoding arsenite resistance.</title>
        <authorList>
            <person name="Bertelli C."/>
            <person name="Goesmann A."/>
            <person name="Greub G."/>
        </authorList>
    </citation>
    <scope>NUCLEOTIDE SEQUENCE [LARGE SCALE GENOMIC DNA]</scope>
    <source>
        <strain evidence="1">CRIB-18</strain>
        <plasmid evidence="1">1</plasmid>
    </source>
</reference>
<keyword evidence="1" id="KW-0614">Plasmid</keyword>
<sequence length="76" mass="8670">MRDDVVRLSFDISVHEHALLKAACAEAMIPMKDFLHELVLKGIRELKEKTLQEKAKKAKASKLKSETYAECVKDEI</sequence>
<gene>
    <name evidence="1" type="ORF">CSEC_p0022</name>
</gene>
<proteinExistence type="predicted"/>
<accession>A0A090D144</accession>
<dbReference type="SUPFAM" id="SSF47598">
    <property type="entry name" value="Ribbon-helix-helix"/>
    <property type="match status" value="1"/>
</dbReference>
<dbReference type="RefSeq" id="WP_176454816.1">
    <property type="nucleotide sequence ID" value="NZ_LK031773.1"/>
</dbReference>
<dbReference type="InterPro" id="IPR010985">
    <property type="entry name" value="Ribbon_hlx_hlx"/>
</dbReference>
<dbReference type="AlphaFoldDB" id="A0A090D144"/>
<reference evidence="1" key="1">
    <citation type="submission" date="2013-12" db="EMBL/GenBank/DDBJ databases">
        <authorList>
            <person name="Li W."/>
            <person name="Chetelat R.T."/>
        </authorList>
    </citation>
    <scope>NUCLEOTIDE SEQUENCE</scope>
    <source>
        <strain evidence="1">CRIB-18</strain>
        <plasmid evidence="1">1</plasmid>
    </source>
</reference>
<protein>
    <submittedName>
        <fullName evidence="1">Uncharacterized protein</fullName>
    </submittedName>
</protein>
<name>A0A090D144_9BACT</name>